<sequence length="915" mass="99824">MSRRWPFRSAPPIVDTTAEWATPVGQPAGGPLSAPTPATGTDAKPVPRPEGIGICCSGGGIRSAAFNLGALQALSAAGLYRQARFVSAVSGGSYMAAGFATVHHGPAAPGERGVERPREPDYAFSPGSAEERHLRNRSNYLFPRLATTVRGLVWVLFGLFANLSALLVFVFLAARVIGWLADGNHVLREPDGDVRLDLPPQWRLAAAVPFAVGVFVLLVEKVIPAYGQPRQRIVDFLRTSGTSLMAVGAVVALLLLALPAATVGLQKLALGNLPDPTTARVVTALGFATPEDCRQAADAFEKTGACGVLPKEPEDAAAEATEAARNARPATTWDLTGLLGFATALVMVIRRLIRQAGGLAAGLRPRTAEGAPPGPLRQAFYSVERRVLAWTGSGLVVLFVLLLAARWMSDAASAGAGRAELLKCAYALLLFAALKTFTDINRNSLHPYYREQLASAYLVRRERRDGRTVAKPVPYERPLSLSQVRRKGPDDGPELIVCAAANITDQSVPPGRGCVPFTFTPTDIGLAEPPNLLDRLGRSRAGRLSVRRYERAAGARRVTLPAAVAVSGAAVSPLAGRMTRPSQRLLLAVANIRLGLWLPNPMYRSRPGPQPHRPRGPRGRWHRLVARRHPTTAGMRALIVRWRRAEVLRRERIARRRAAAARWHRTVYKGRCRLARRYPRSAKWLRGLVEQWRQPGPWRLLMEAAGHTNLRSRWLYVTDGGHYDNLGLVEALRRRPETILAFDGSGDPVDRWSTIGGALALARSELGVHVEIDPASMKPVDRQFVERPYVRGKVWYPPVDRDRDADATLWVTKLGVTERSPWDVRAYARRFPDFPCDATVHQLYGGEQLEAYRALGHDSTTQMLEAMTDEPAPAAATGPPRRGSRRRPWVPGRPVPTGKPGGPEQPTPSSRGKRT</sequence>
<dbReference type="Gene3D" id="3.40.1090.10">
    <property type="entry name" value="Cytosolic phospholipase A2 catalytic domain"/>
    <property type="match status" value="1"/>
</dbReference>
<dbReference type="SUPFAM" id="SSF52151">
    <property type="entry name" value="FabD/lysophospholipase-like"/>
    <property type="match status" value="2"/>
</dbReference>
<evidence type="ECO:0008006" key="5">
    <source>
        <dbReference type="Google" id="ProtNLM"/>
    </source>
</evidence>
<evidence type="ECO:0000256" key="2">
    <source>
        <dbReference type="SAM" id="Phobius"/>
    </source>
</evidence>
<gene>
    <name evidence="3" type="ORF">Val02_09540</name>
</gene>
<dbReference type="RefSeq" id="WP_203897652.1">
    <property type="nucleotide sequence ID" value="NZ_BOPF01000003.1"/>
</dbReference>
<accession>A0A8J4DNY6</accession>
<feature type="region of interest" description="Disordered" evidence="1">
    <location>
        <begin position="869"/>
        <end position="915"/>
    </location>
</feature>
<dbReference type="Proteomes" id="UP000619260">
    <property type="component" value="Unassembled WGS sequence"/>
</dbReference>
<evidence type="ECO:0000256" key="1">
    <source>
        <dbReference type="SAM" id="MobiDB-lite"/>
    </source>
</evidence>
<feature type="compositionally biased region" description="Low complexity" evidence="1">
    <location>
        <begin position="871"/>
        <end position="881"/>
    </location>
</feature>
<dbReference type="AlphaFoldDB" id="A0A8J4DNY6"/>
<keyword evidence="2" id="KW-0812">Transmembrane</keyword>
<dbReference type="GO" id="GO:0046475">
    <property type="term" value="P:glycerophospholipid catabolic process"/>
    <property type="evidence" value="ECO:0007669"/>
    <property type="project" value="TreeGrafter"/>
</dbReference>
<feature type="transmembrane region" description="Helical" evidence="2">
    <location>
        <begin position="335"/>
        <end position="353"/>
    </location>
</feature>
<keyword evidence="4" id="KW-1185">Reference proteome</keyword>
<dbReference type="PANTHER" id="PTHR10728">
    <property type="entry name" value="CYTOSOLIC PHOSPHOLIPASE A2"/>
    <property type="match status" value="1"/>
</dbReference>
<dbReference type="InterPro" id="IPR016035">
    <property type="entry name" value="Acyl_Trfase/lysoPLipase"/>
</dbReference>
<name>A0A8J4DNY6_9ACTN</name>
<organism evidence="3 4">
    <name type="scientific">Virgisporangium aliadipatigenens</name>
    <dbReference type="NCBI Taxonomy" id="741659"/>
    <lineage>
        <taxon>Bacteria</taxon>
        <taxon>Bacillati</taxon>
        <taxon>Actinomycetota</taxon>
        <taxon>Actinomycetes</taxon>
        <taxon>Micromonosporales</taxon>
        <taxon>Micromonosporaceae</taxon>
        <taxon>Virgisporangium</taxon>
    </lineage>
</organism>
<evidence type="ECO:0000313" key="4">
    <source>
        <dbReference type="Proteomes" id="UP000619260"/>
    </source>
</evidence>
<feature type="transmembrane region" description="Helical" evidence="2">
    <location>
        <begin position="387"/>
        <end position="408"/>
    </location>
</feature>
<feature type="transmembrane region" description="Helical" evidence="2">
    <location>
        <begin position="201"/>
        <end position="223"/>
    </location>
</feature>
<dbReference type="GO" id="GO:0005829">
    <property type="term" value="C:cytosol"/>
    <property type="evidence" value="ECO:0007669"/>
    <property type="project" value="TreeGrafter"/>
</dbReference>
<protein>
    <recommendedName>
        <fullName evidence="5">PNPLA domain-containing protein</fullName>
    </recommendedName>
</protein>
<comment type="caution">
    <text evidence="3">The sequence shown here is derived from an EMBL/GenBank/DDBJ whole genome shotgun (WGS) entry which is preliminary data.</text>
</comment>
<reference evidence="3" key="1">
    <citation type="submission" date="2021-01" db="EMBL/GenBank/DDBJ databases">
        <title>Whole genome shotgun sequence of Virgisporangium aliadipatigenens NBRC 105644.</title>
        <authorList>
            <person name="Komaki H."/>
            <person name="Tamura T."/>
        </authorList>
    </citation>
    <scope>NUCLEOTIDE SEQUENCE</scope>
    <source>
        <strain evidence="3">NBRC 105644</strain>
    </source>
</reference>
<proteinExistence type="predicted"/>
<feature type="region of interest" description="Disordered" evidence="1">
    <location>
        <begin position="16"/>
        <end position="46"/>
    </location>
</feature>
<dbReference type="GO" id="GO:0004623">
    <property type="term" value="F:phospholipase A2 activity"/>
    <property type="evidence" value="ECO:0007669"/>
    <property type="project" value="TreeGrafter"/>
</dbReference>
<dbReference type="PANTHER" id="PTHR10728:SF40">
    <property type="entry name" value="PATATIN FAMILY PROTEIN"/>
    <property type="match status" value="1"/>
</dbReference>
<feature type="transmembrane region" description="Helical" evidence="2">
    <location>
        <begin position="244"/>
        <end position="265"/>
    </location>
</feature>
<feature type="compositionally biased region" description="Low complexity" evidence="1">
    <location>
        <begin position="889"/>
        <end position="898"/>
    </location>
</feature>
<feature type="transmembrane region" description="Helical" evidence="2">
    <location>
        <begin position="152"/>
        <end position="181"/>
    </location>
</feature>
<evidence type="ECO:0000313" key="3">
    <source>
        <dbReference type="EMBL" id="GIJ44068.1"/>
    </source>
</evidence>
<dbReference type="EMBL" id="BOPF01000003">
    <property type="protein sequence ID" value="GIJ44068.1"/>
    <property type="molecule type" value="Genomic_DNA"/>
</dbReference>
<keyword evidence="2" id="KW-0472">Membrane</keyword>
<keyword evidence="2" id="KW-1133">Transmembrane helix</keyword>